<dbReference type="SUPFAM" id="SSF56219">
    <property type="entry name" value="DNase I-like"/>
    <property type="match status" value="1"/>
</dbReference>
<keyword evidence="3" id="KW-1185">Reference proteome</keyword>
<sequence>MPAPGGARYAREDLNLLSYNVHGFNIRETRSGLQDLKRYHASVAFIQETNFLAHRAPSLRDRNFPLGFFSNNPQCRTLGVGILFSRWIHFTEQDMLRCPQGRYIFTKDNTIFFPQPLPPWRGSGRHPDRGWGPQPPSAPQKYLHRSHPDAPQQTREDTSVTTPPPAHGLLESTEPKGEGLRVFTPRPMPPTSSCPTAT</sequence>
<evidence type="ECO:0008006" key="4">
    <source>
        <dbReference type="Google" id="ProtNLM"/>
    </source>
</evidence>
<accession>A0AAD1S2M4</accession>
<evidence type="ECO:0000256" key="1">
    <source>
        <dbReference type="SAM" id="MobiDB-lite"/>
    </source>
</evidence>
<evidence type="ECO:0000313" key="3">
    <source>
        <dbReference type="Proteomes" id="UP001295444"/>
    </source>
</evidence>
<gene>
    <name evidence="2" type="ORF">PECUL_23A031375</name>
</gene>
<dbReference type="Gene3D" id="3.60.10.10">
    <property type="entry name" value="Endonuclease/exonuclease/phosphatase"/>
    <property type="match status" value="1"/>
</dbReference>
<reference evidence="2" key="1">
    <citation type="submission" date="2022-03" db="EMBL/GenBank/DDBJ databases">
        <authorList>
            <person name="Alioto T."/>
            <person name="Alioto T."/>
            <person name="Gomez Garrido J."/>
        </authorList>
    </citation>
    <scope>NUCLEOTIDE SEQUENCE</scope>
</reference>
<organism evidence="2 3">
    <name type="scientific">Pelobates cultripes</name>
    <name type="common">Western spadefoot toad</name>
    <dbReference type="NCBI Taxonomy" id="61616"/>
    <lineage>
        <taxon>Eukaryota</taxon>
        <taxon>Metazoa</taxon>
        <taxon>Chordata</taxon>
        <taxon>Craniata</taxon>
        <taxon>Vertebrata</taxon>
        <taxon>Euteleostomi</taxon>
        <taxon>Amphibia</taxon>
        <taxon>Batrachia</taxon>
        <taxon>Anura</taxon>
        <taxon>Pelobatoidea</taxon>
        <taxon>Pelobatidae</taxon>
        <taxon>Pelobates</taxon>
    </lineage>
</organism>
<dbReference type="Proteomes" id="UP001295444">
    <property type="component" value="Chromosome 04"/>
</dbReference>
<dbReference type="AlphaFoldDB" id="A0AAD1S2M4"/>
<proteinExistence type="predicted"/>
<dbReference type="EMBL" id="OW240915">
    <property type="protein sequence ID" value="CAH2283813.1"/>
    <property type="molecule type" value="Genomic_DNA"/>
</dbReference>
<name>A0AAD1S2M4_PELCU</name>
<protein>
    <recommendedName>
        <fullName evidence="4">Endonuclease/exonuclease/phosphatase domain-containing protein</fullName>
    </recommendedName>
</protein>
<feature type="region of interest" description="Disordered" evidence="1">
    <location>
        <begin position="116"/>
        <end position="198"/>
    </location>
</feature>
<dbReference type="InterPro" id="IPR036691">
    <property type="entry name" value="Endo/exonu/phosph_ase_sf"/>
</dbReference>
<evidence type="ECO:0000313" key="2">
    <source>
        <dbReference type="EMBL" id="CAH2283813.1"/>
    </source>
</evidence>